<dbReference type="GO" id="GO:0000785">
    <property type="term" value="C:chromatin"/>
    <property type="evidence" value="ECO:0007669"/>
    <property type="project" value="TreeGrafter"/>
</dbReference>
<evidence type="ECO:0000256" key="2">
    <source>
        <dbReference type="ARBA" id="ARBA00022723"/>
    </source>
</evidence>
<comment type="caution">
    <text evidence="10">The sequence shown here is derived from an EMBL/GenBank/DDBJ whole genome shotgun (WGS) entry which is preliminary data.</text>
</comment>
<dbReference type="InterPro" id="IPR013087">
    <property type="entry name" value="Znf_C2H2_type"/>
</dbReference>
<keyword evidence="6" id="KW-0539">Nucleus</keyword>
<proteinExistence type="predicted"/>
<gene>
    <name evidence="10" type="ORF">MVEN_02161400</name>
</gene>
<feature type="domain" description="C2H2-type" evidence="9">
    <location>
        <begin position="33"/>
        <end position="60"/>
    </location>
</feature>
<feature type="region of interest" description="Disordered" evidence="8">
    <location>
        <begin position="1"/>
        <end position="28"/>
    </location>
</feature>
<feature type="region of interest" description="Disordered" evidence="8">
    <location>
        <begin position="270"/>
        <end position="360"/>
    </location>
</feature>
<keyword evidence="4 7" id="KW-0863">Zinc-finger</keyword>
<reference evidence="10" key="1">
    <citation type="submission" date="2020-05" db="EMBL/GenBank/DDBJ databases">
        <title>Mycena genomes resolve the evolution of fungal bioluminescence.</title>
        <authorList>
            <person name="Tsai I.J."/>
        </authorList>
    </citation>
    <scope>NUCLEOTIDE SEQUENCE</scope>
    <source>
        <strain evidence="10">CCC161011</strain>
    </source>
</reference>
<dbReference type="Pfam" id="PF00096">
    <property type="entry name" value="zf-C2H2"/>
    <property type="match status" value="2"/>
</dbReference>
<evidence type="ECO:0000256" key="1">
    <source>
        <dbReference type="ARBA" id="ARBA00004123"/>
    </source>
</evidence>
<dbReference type="GO" id="GO:0031519">
    <property type="term" value="C:PcG protein complex"/>
    <property type="evidence" value="ECO:0007669"/>
    <property type="project" value="TreeGrafter"/>
</dbReference>
<dbReference type="InterPro" id="IPR036236">
    <property type="entry name" value="Znf_C2H2_sf"/>
</dbReference>
<dbReference type="PROSITE" id="PS00028">
    <property type="entry name" value="ZINC_FINGER_C2H2_1"/>
    <property type="match status" value="2"/>
</dbReference>
<dbReference type="GO" id="GO:0000978">
    <property type="term" value="F:RNA polymerase II cis-regulatory region sequence-specific DNA binding"/>
    <property type="evidence" value="ECO:0007669"/>
    <property type="project" value="TreeGrafter"/>
</dbReference>
<evidence type="ECO:0000256" key="4">
    <source>
        <dbReference type="ARBA" id="ARBA00022771"/>
    </source>
</evidence>
<dbReference type="OrthoDB" id="6365676at2759"/>
<evidence type="ECO:0000256" key="7">
    <source>
        <dbReference type="PROSITE-ProRule" id="PRU00042"/>
    </source>
</evidence>
<dbReference type="EMBL" id="JACAZI010000023">
    <property type="protein sequence ID" value="KAF7336141.1"/>
    <property type="molecule type" value="Genomic_DNA"/>
</dbReference>
<dbReference type="PROSITE" id="PS50157">
    <property type="entry name" value="ZINC_FINGER_C2H2_2"/>
    <property type="match status" value="2"/>
</dbReference>
<dbReference type="SUPFAM" id="SSF57667">
    <property type="entry name" value="beta-beta-alpha zinc fingers"/>
    <property type="match status" value="1"/>
</dbReference>
<dbReference type="AlphaFoldDB" id="A0A8H6X8P7"/>
<name>A0A8H6X8P7_9AGAR</name>
<dbReference type="GO" id="GO:0008270">
    <property type="term" value="F:zinc ion binding"/>
    <property type="evidence" value="ECO:0007669"/>
    <property type="project" value="UniProtKB-KW"/>
</dbReference>
<feature type="compositionally biased region" description="Polar residues" evidence="8">
    <location>
        <begin position="217"/>
        <end position="227"/>
    </location>
</feature>
<keyword evidence="5" id="KW-0862">Zinc</keyword>
<dbReference type="GO" id="GO:0005667">
    <property type="term" value="C:transcription regulator complex"/>
    <property type="evidence" value="ECO:0007669"/>
    <property type="project" value="TreeGrafter"/>
</dbReference>
<feature type="region of interest" description="Disordered" evidence="8">
    <location>
        <begin position="167"/>
        <end position="251"/>
    </location>
</feature>
<sequence length="360" mass="39010">MSGSGSSSHKITTVNIPPAEQSDSEPRPLYKPYVCDDCDQAFATSGHLTRHQRVHTGETKYECSFPGCGKRCSRKDNLRQHYQLHFDVRDPEALRRAAPEKRRRKTRVTRVAAVDGPGQWIEYTPASPGSVVPSPTASTSDNSEQQGQLFVPTVRNTTNALPSFGVRQLQLPNPPYSRHSYPALPPTQAQYAPPPRMGTRHSLSASLSSSNTSFSSPQYGPLSTSSRIVPAHHSPTASMSSDGSSFPSPYQPLLSPPYFPAGYPQAGAAPGRALPFPRQGHGAHAPSYGHSDMSASAYPTQMSPPYPQGGYPHPPRQPQQYTSPPADALDNAPPFSRRGGPSNERADMPPYPPGPYNRST</sequence>
<keyword evidence="11" id="KW-1185">Reference proteome</keyword>
<feature type="compositionally biased region" description="Low complexity" evidence="8">
    <location>
        <begin position="202"/>
        <end position="216"/>
    </location>
</feature>
<keyword evidence="3" id="KW-0677">Repeat</keyword>
<dbReference type="GO" id="GO:0000981">
    <property type="term" value="F:DNA-binding transcription factor activity, RNA polymerase II-specific"/>
    <property type="evidence" value="ECO:0007669"/>
    <property type="project" value="TreeGrafter"/>
</dbReference>
<feature type="compositionally biased region" description="Pro residues" evidence="8">
    <location>
        <begin position="349"/>
        <end position="360"/>
    </location>
</feature>
<evidence type="ECO:0000313" key="10">
    <source>
        <dbReference type="EMBL" id="KAF7336141.1"/>
    </source>
</evidence>
<accession>A0A8H6X8P7</accession>
<evidence type="ECO:0000313" key="11">
    <source>
        <dbReference type="Proteomes" id="UP000620124"/>
    </source>
</evidence>
<feature type="compositionally biased region" description="Pro residues" evidence="8">
    <location>
        <begin position="302"/>
        <end position="317"/>
    </location>
</feature>
<feature type="compositionally biased region" description="Low complexity" evidence="8">
    <location>
        <begin position="238"/>
        <end position="251"/>
    </location>
</feature>
<organism evidence="10 11">
    <name type="scientific">Mycena venus</name>
    <dbReference type="NCBI Taxonomy" id="2733690"/>
    <lineage>
        <taxon>Eukaryota</taxon>
        <taxon>Fungi</taxon>
        <taxon>Dikarya</taxon>
        <taxon>Basidiomycota</taxon>
        <taxon>Agaricomycotina</taxon>
        <taxon>Agaricomycetes</taxon>
        <taxon>Agaricomycetidae</taxon>
        <taxon>Agaricales</taxon>
        <taxon>Marasmiineae</taxon>
        <taxon>Mycenaceae</taxon>
        <taxon>Mycena</taxon>
    </lineage>
</organism>
<evidence type="ECO:0000256" key="3">
    <source>
        <dbReference type="ARBA" id="ARBA00022737"/>
    </source>
</evidence>
<dbReference type="Gene3D" id="3.30.160.60">
    <property type="entry name" value="Classic Zinc Finger"/>
    <property type="match status" value="2"/>
</dbReference>
<protein>
    <recommendedName>
        <fullName evidence="9">C2H2-type domain-containing protein</fullName>
    </recommendedName>
</protein>
<dbReference type="SMART" id="SM00355">
    <property type="entry name" value="ZnF_C2H2"/>
    <property type="match status" value="2"/>
</dbReference>
<dbReference type="FunFam" id="3.30.160.60:FF:000512">
    <property type="entry name" value="zinc finger protein 197 isoform X1"/>
    <property type="match status" value="1"/>
</dbReference>
<dbReference type="Proteomes" id="UP000620124">
    <property type="component" value="Unassembled WGS sequence"/>
</dbReference>
<comment type="subcellular location">
    <subcellularLocation>
        <location evidence="1">Nucleus</location>
    </subcellularLocation>
</comment>
<keyword evidence="2" id="KW-0479">Metal-binding</keyword>
<dbReference type="PANTHER" id="PTHR14003">
    <property type="entry name" value="TRANSCRIPTIONAL REPRESSOR PROTEIN YY"/>
    <property type="match status" value="1"/>
</dbReference>
<feature type="compositionally biased region" description="Polar residues" evidence="8">
    <location>
        <begin position="1"/>
        <end position="15"/>
    </location>
</feature>
<feature type="compositionally biased region" description="Polar residues" evidence="8">
    <location>
        <begin position="133"/>
        <end position="145"/>
    </location>
</feature>
<evidence type="ECO:0000256" key="5">
    <source>
        <dbReference type="ARBA" id="ARBA00022833"/>
    </source>
</evidence>
<evidence type="ECO:0000256" key="6">
    <source>
        <dbReference type="ARBA" id="ARBA00023242"/>
    </source>
</evidence>
<dbReference type="PANTHER" id="PTHR14003:SF19">
    <property type="entry name" value="YY2 TRANSCRIPTION FACTOR"/>
    <property type="match status" value="1"/>
</dbReference>
<evidence type="ECO:0000259" key="9">
    <source>
        <dbReference type="PROSITE" id="PS50157"/>
    </source>
</evidence>
<feature type="region of interest" description="Disordered" evidence="8">
    <location>
        <begin position="119"/>
        <end position="145"/>
    </location>
</feature>
<feature type="domain" description="C2H2-type" evidence="9">
    <location>
        <begin position="61"/>
        <end position="90"/>
    </location>
</feature>
<evidence type="ECO:0000256" key="8">
    <source>
        <dbReference type="SAM" id="MobiDB-lite"/>
    </source>
</evidence>